<comment type="similarity">
    <text evidence="1">Belongs to the CpcE/RpcE/PecE family.</text>
</comment>
<dbReference type="GO" id="GO:0030089">
    <property type="term" value="C:phycobilisome"/>
    <property type="evidence" value="ECO:0007669"/>
    <property type="project" value="UniProtKB-KW"/>
</dbReference>
<dbReference type="Pfam" id="PF13646">
    <property type="entry name" value="HEAT_2"/>
    <property type="match status" value="1"/>
</dbReference>
<dbReference type="Proteomes" id="UP000053051">
    <property type="component" value="Unassembled WGS sequence"/>
</dbReference>
<keyword evidence="2" id="KW-0042">Antenna complex</keyword>
<organism evidence="5 6">
    <name type="scientific">Richelia intracellularis HH01</name>
    <dbReference type="NCBI Taxonomy" id="1165094"/>
    <lineage>
        <taxon>Bacteria</taxon>
        <taxon>Bacillati</taxon>
        <taxon>Cyanobacteriota</taxon>
        <taxon>Cyanophyceae</taxon>
        <taxon>Nostocales</taxon>
        <taxon>Nostocaceae</taxon>
        <taxon>Richelia</taxon>
    </lineage>
</organism>
<reference evidence="5 6" key="1">
    <citation type="submission" date="2012-05" db="EMBL/GenBank/DDBJ databases">
        <authorList>
            <person name="Hilton J."/>
        </authorList>
    </citation>
    <scope>NUCLEOTIDE SEQUENCE [LARGE SCALE GENOMIC DNA]</scope>
    <source>
        <strain evidence="5 6">HH01</strain>
    </source>
</reference>
<dbReference type="InterPro" id="IPR011989">
    <property type="entry name" value="ARM-like"/>
</dbReference>
<dbReference type="PANTHER" id="PTHR12697:SF5">
    <property type="entry name" value="DEOXYHYPUSINE HYDROXYLASE"/>
    <property type="match status" value="1"/>
</dbReference>
<gene>
    <name evidence="5" type="ORF">RINTHH_4870</name>
</gene>
<keyword evidence="4" id="KW-0456">Lyase</keyword>
<evidence type="ECO:0000313" key="5">
    <source>
        <dbReference type="EMBL" id="CCH66642.1"/>
    </source>
</evidence>
<name>M1WY27_9NOST</name>
<evidence type="ECO:0000256" key="1">
    <source>
        <dbReference type="ARBA" id="ARBA00009299"/>
    </source>
</evidence>
<comment type="caution">
    <text evidence="5">The sequence shown here is derived from an EMBL/GenBank/DDBJ whole genome shotgun (WGS) entry which is preliminary data.</text>
</comment>
<dbReference type="SMART" id="SM00567">
    <property type="entry name" value="EZ_HEAT"/>
    <property type="match status" value="3"/>
</dbReference>
<evidence type="ECO:0000256" key="3">
    <source>
        <dbReference type="ARBA" id="ARBA00022738"/>
    </source>
</evidence>
<evidence type="ECO:0000256" key="2">
    <source>
        <dbReference type="ARBA" id="ARBA00022549"/>
    </source>
</evidence>
<dbReference type="EMBL" id="CAIY01000027">
    <property type="protein sequence ID" value="CCH66642.1"/>
    <property type="molecule type" value="Genomic_DNA"/>
</dbReference>
<dbReference type="InterPro" id="IPR004155">
    <property type="entry name" value="PBS_lyase_HEAT"/>
</dbReference>
<dbReference type="PANTHER" id="PTHR12697">
    <property type="entry name" value="PBS LYASE HEAT-LIKE PROTEIN"/>
    <property type="match status" value="1"/>
</dbReference>
<dbReference type="Gene3D" id="1.25.10.10">
    <property type="entry name" value="Leucine-rich Repeat Variant"/>
    <property type="match status" value="2"/>
</dbReference>
<dbReference type="AlphaFoldDB" id="M1WY27"/>
<dbReference type="InterPro" id="IPR016024">
    <property type="entry name" value="ARM-type_fold"/>
</dbReference>
<dbReference type="RefSeq" id="WP_008232369.1">
    <property type="nucleotide sequence ID" value="NZ_CAIY01000027.1"/>
</dbReference>
<dbReference type="GO" id="GO:0016491">
    <property type="term" value="F:oxidoreductase activity"/>
    <property type="evidence" value="ECO:0007669"/>
    <property type="project" value="TreeGrafter"/>
</dbReference>
<keyword evidence="6" id="KW-1185">Reference proteome</keyword>
<reference evidence="6" key="2">
    <citation type="submission" date="2016-01" db="EMBL/GenBank/DDBJ databases">
        <title>Diatom-associated endosymboitic cyanobacterium lacks core nitrogen metabolism enzymes.</title>
        <authorList>
            <person name="Hilton J.A."/>
            <person name="Foster R.A."/>
            <person name="Tripp H.J."/>
            <person name="Carter B.J."/>
            <person name="Zehr J.P."/>
            <person name="Villareal T.A."/>
        </authorList>
    </citation>
    <scope>NUCLEOTIDE SEQUENCE [LARGE SCALE GENOMIC DNA]</scope>
    <source>
        <strain evidence="6">HH01</strain>
    </source>
</reference>
<evidence type="ECO:0000256" key="4">
    <source>
        <dbReference type="ARBA" id="ARBA00023239"/>
    </source>
</evidence>
<dbReference type="GO" id="GO:0016829">
    <property type="term" value="F:lyase activity"/>
    <property type="evidence" value="ECO:0007669"/>
    <property type="project" value="UniProtKB-KW"/>
</dbReference>
<proteinExistence type="inferred from homology"/>
<evidence type="ECO:0000313" key="6">
    <source>
        <dbReference type="Proteomes" id="UP000053051"/>
    </source>
</evidence>
<dbReference type="STRING" id="1165094.RINTHH_4870"/>
<sequence>MDKRFFKLFNLTEEEAIAILDKSPGQLGENDSRYIAASHLAGFPTEASISSLMRAVKNTESSLENRIVRRKSIESLGHLKARQALLLICGCLADDDCYTVENAVWAIGEIGTRDTNILEEIAKLLDKPEQIYRVIIHTLAKLEYKPALYRILQFIEHDDKTIASAAIATIYRFTGNNSSMPQVVDFLQNPKVYVRRLCIQDLVNVNYYSAIPEIAICSVSPVFRLRGIRMLAEVGIADGVLAFMDVEPYLDKVIFDHPQDLNLVHEYDTTPTLEFSIRELYETDFGRCYLATQTILKNYRNIAGEALIMACTKEAYNDYGAHYHIVKLLGWLKYTPAYPILIEALYNQEPQFQKSRTAAAIALGELGQKQAISKLKDCMETTIWELKYAALISLEKLGSNSGWEMAANDQDWIIQAKVARQRATGKPIHNLMINNSEFENDSR</sequence>
<keyword evidence="3" id="KW-0605">Phycobilisome</keyword>
<dbReference type="SUPFAM" id="SSF48371">
    <property type="entry name" value="ARM repeat"/>
    <property type="match status" value="1"/>
</dbReference>
<accession>M1WY27</accession>
<dbReference type="OrthoDB" id="527225at2"/>
<protein>
    <submittedName>
        <fullName evidence="5">Bilin biosynthesis protein CpeY</fullName>
    </submittedName>
</protein>